<evidence type="ECO:0000313" key="7">
    <source>
        <dbReference type="EMBL" id="EZQ11234.1"/>
    </source>
</evidence>
<comment type="subunit">
    <text evidence="2">Heterodimer composed of an alpha and a beta subunit.</text>
</comment>
<proteinExistence type="predicted"/>
<dbReference type="EC" id="1.2.7.11" evidence="3"/>
<dbReference type="GO" id="GO:0018491">
    <property type="term" value="F:2-oxobutyrate synthase activity"/>
    <property type="evidence" value="ECO:0007669"/>
    <property type="project" value="UniProtKB-ARBA"/>
</dbReference>
<reference evidence="7 8" key="1">
    <citation type="submission" date="2014-03" db="EMBL/GenBank/DDBJ databases">
        <title>Draft genome sequence of the novel thermoacidophilic archaea Acidianus copahuensis ALE1 strain, isolated from Copahue volcanic area in Neuquen Argentina.</title>
        <authorList>
            <person name="Urbieta M.S."/>
            <person name="Rascovan N."/>
            <person name="Castro C."/>
            <person name="Revale S."/>
            <person name="Giaveno M.A."/>
            <person name="Vazquez M.P."/>
            <person name="Donati E.R."/>
        </authorList>
    </citation>
    <scope>NUCLEOTIDE SEQUENCE [LARGE SCALE GENOMIC DNA]</scope>
    <source>
        <strain evidence="7 8">ALE1</strain>
    </source>
</reference>
<name>A0A031LUR9_9CREN</name>
<dbReference type="AlphaFoldDB" id="A0A031LUR9"/>
<organism evidence="7 8">
    <name type="scientific">Candidatus Acidianus copahuensis</name>
    <dbReference type="NCBI Taxonomy" id="1160895"/>
    <lineage>
        <taxon>Archaea</taxon>
        <taxon>Thermoproteota</taxon>
        <taxon>Thermoprotei</taxon>
        <taxon>Sulfolobales</taxon>
        <taxon>Sulfolobaceae</taxon>
        <taxon>Acidianus</taxon>
    </lineage>
</organism>
<evidence type="ECO:0000259" key="6">
    <source>
        <dbReference type="Pfam" id="PF02775"/>
    </source>
</evidence>
<evidence type="ECO:0000256" key="5">
    <source>
        <dbReference type="ARBA" id="ARBA00048893"/>
    </source>
</evidence>
<dbReference type="NCBIfam" id="NF008818">
    <property type="entry name" value="PRK11864.1"/>
    <property type="match status" value="1"/>
</dbReference>
<dbReference type="InterPro" id="IPR051479">
    <property type="entry name" value="PorB-like"/>
</dbReference>
<dbReference type="PANTHER" id="PTHR42897">
    <property type="entry name" value="PYRUVATE SYNTHASE SUBUNIT PORB"/>
    <property type="match status" value="1"/>
</dbReference>
<dbReference type="PANTHER" id="PTHR42897:SF1">
    <property type="entry name" value="2-OXOACID OXIDOREDUCTASE (FERREDOXIN)"/>
    <property type="match status" value="1"/>
</dbReference>
<dbReference type="GO" id="GO:0030976">
    <property type="term" value="F:thiamine pyrophosphate binding"/>
    <property type="evidence" value="ECO:0007669"/>
    <property type="project" value="InterPro"/>
</dbReference>
<dbReference type="InterPro" id="IPR029061">
    <property type="entry name" value="THDP-binding"/>
</dbReference>
<sequence length="284" mass="31119">MMLMRGNAACPGCPIPREIDALLEVTGQKTVLVVPASCTSVIMGDTNGMPSSVPVVHSAFAAAPAIASGIKAALNSKKEDATVVVWAGDGGTGDIGLASLSGAAERNEDIMYLCYDNEAYMNTGVQRSGLTPYGAWTTTTPEGKRERKKPIPQIVAEHGVPYVATASIAYIFDYQAKVKKAKEIQGFRYIHLLSPCPPGWRFDSSLTIRIAKLAVETGIWPLYEIEKGKFRLTSLSKTLIDKSKRKPVLEYLKLQGRFSKMTSEEVKKLQNEVDEFWEEIQKID</sequence>
<evidence type="ECO:0000256" key="3">
    <source>
        <dbReference type="ARBA" id="ARBA00012691"/>
    </source>
</evidence>
<dbReference type="GO" id="GO:0047553">
    <property type="term" value="F:2-oxoglutarate synthase activity"/>
    <property type="evidence" value="ECO:0007669"/>
    <property type="project" value="UniProtKB-ARBA"/>
</dbReference>
<comment type="catalytic activity">
    <reaction evidence="5">
        <text>a 2-oxocarboxylate + 2 oxidized [2Fe-2S]-[ferredoxin] + CoA = an acyl-CoA + 2 reduced [2Fe-2S]-[ferredoxin] + CO2 + H(+)</text>
        <dbReference type="Rhea" id="RHEA:42316"/>
        <dbReference type="Rhea" id="RHEA-COMP:10000"/>
        <dbReference type="Rhea" id="RHEA-COMP:10001"/>
        <dbReference type="ChEBI" id="CHEBI:15378"/>
        <dbReference type="ChEBI" id="CHEBI:16526"/>
        <dbReference type="ChEBI" id="CHEBI:33737"/>
        <dbReference type="ChEBI" id="CHEBI:33738"/>
        <dbReference type="ChEBI" id="CHEBI:35179"/>
        <dbReference type="ChEBI" id="CHEBI:57287"/>
        <dbReference type="ChEBI" id="CHEBI:58342"/>
        <dbReference type="EC" id="1.2.7.11"/>
    </reaction>
</comment>
<evidence type="ECO:0000256" key="4">
    <source>
        <dbReference type="ARBA" id="ARBA00023002"/>
    </source>
</evidence>
<dbReference type="OrthoDB" id="296931at2157"/>
<accession>A0A031LUR9</accession>
<dbReference type="SUPFAM" id="SSF52518">
    <property type="entry name" value="Thiamin diphosphate-binding fold (THDP-binding)"/>
    <property type="match status" value="1"/>
</dbReference>
<gene>
    <name evidence="7" type="ORF">CM19_01760</name>
</gene>
<comment type="function">
    <text evidence="1">Catalyzes the coenzyme A-dependent oxidative decarboxylation of different 2-oxoacids such as 2-oxoglutarate, pyruvate and 2-oxobutyrate to form their CoA derivatives.</text>
</comment>
<dbReference type="STRING" id="1160895.CM19_01760"/>
<dbReference type="InterPro" id="IPR011766">
    <property type="entry name" value="TPP_enzyme_TPP-bd"/>
</dbReference>
<dbReference type="CDD" id="cd03376">
    <property type="entry name" value="TPP_PFOR_porB_like"/>
    <property type="match status" value="1"/>
</dbReference>
<dbReference type="Pfam" id="PF02775">
    <property type="entry name" value="TPP_enzyme_C"/>
    <property type="match status" value="1"/>
</dbReference>
<evidence type="ECO:0000313" key="8">
    <source>
        <dbReference type="Proteomes" id="UP000024332"/>
    </source>
</evidence>
<evidence type="ECO:0000256" key="1">
    <source>
        <dbReference type="ARBA" id="ARBA00003908"/>
    </source>
</evidence>
<protein>
    <recommendedName>
        <fullName evidence="3">2-oxoacid oxidoreductase (ferredoxin)</fullName>
        <ecNumber evidence="3">1.2.7.11</ecNumber>
    </recommendedName>
</protein>
<keyword evidence="8" id="KW-1185">Reference proteome</keyword>
<dbReference type="GO" id="GO:0019164">
    <property type="term" value="F:pyruvate synthase activity"/>
    <property type="evidence" value="ECO:0007669"/>
    <property type="project" value="UniProtKB-ARBA"/>
</dbReference>
<dbReference type="Proteomes" id="UP000024332">
    <property type="component" value="Unassembled WGS sequence"/>
</dbReference>
<evidence type="ECO:0000256" key="2">
    <source>
        <dbReference type="ARBA" id="ARBA00011631"/>
    </source>
</evidence>
<dbReference type="RefSeq" id="WP_048098686.1">
    <property type="nucleotide sequence ID" value="NZ_JFZT01000016.1"/>
</dbReference>
<dbReference type="EMBL" id="JFZT01000016">
    <property type="protein sequence ID" value="EZQ11234.1"/>
    <property type="molecule type" value="Genomic_DNA"/>
</dbReference>
<comment type="caution">
    <text evidence="7">The sequence shown here is derived from an EMBL/GenBank/DDBJ whole genome shotgun (WGS) entry which is preliminary data.</text>
</comment>
<feature type="domain" description="Thiamine pyrophosphate enzyme TPP-binding" evidence="6">
    <location>
        <begin position="55"/>
        <end position="191"/>
    </location>
</feature>
<dbReference type="Gene3D" id="3.40.50.970">
    <property type="match status" value="2"/>
</dbReference>
<keyword evidence="4 7" id="KW-0560">Oxidoreductase</keyword>